<sequence length="823" mass="91221">MTIDKKRYNPRCFFDVKIGDEPAGRIVFELFADVCPITCENFRALCTGECGTGKTTGKPLHYKNVKFHRVIRSFMIQGGDFSVDEGFELKHDQPYLLSMANRGKDTNGSQFFMVHVVFGHVIKGEDVVQAIESQPVDNNSCPLQPVIIANCGELVLKRKHKDKKHKRSASNAPSTGAEEGSSGEKASEHKHRKHHKHHSKKSRKNKSRKRDESAEKHIDKVDDSAEQSFVNPEEIPEVPANNFLMRRVPNEPNFVSQGRRLGGFYSRRPQISRSGRKIKGRGFMRYRTPSPEGGRSGSETPPHWRQAQARMRPFRDTLDVAQDGEQEAGQEEQLPEEGELTNHTEQAAKEKEKENRPRRRFQAAVAAPNATDENQPLPGGDEPPRQRQRKFEEEPRSKRSLREERSPRRRSRSPRDRQSRQRPDEDKSGGRSSGPSQHDVLTTSNKERSRENRAKSPQSRISSGLNTASSLPLSQVKWSSVTSPGTSGATPTPPSTSSRWQSAPSTSKSTEPKQPDRSSQSTSKSLSASKPPSSTKEPEKAGLADKSHSAAKSSSAATKPERTGQAKEAANKAEQPANKPAVTATKMPVASTSHSRSATKTTREVSRRGKDELLSSRSRSRSRKRGRNRSLSQRRRRRSSSSSSTSSSSSDGGGSSDRRRTKSGRSRRRSESGSSSDGSRGGGSSRRGRMRRRRSPSSSSRSSSSSSSSSSDGRGSSRRGHRKRTPVRRKSRRSRSSSNPSKHASSTSPRSLAGFRADRLCARALRALTTFGVIVALADWARPTSPPVADDLRRQCSSDLLDLLYAICRRRHLSQVYPVLGLQ</sequence>
<gene>
    <name evidence="6" type="ORF">HPB51_014777</name>
</gene>
<feature type="domain" description="PPIase cyclophilin-type" evidence="5">
    <location>
        <begin position="13"/>
        <end position="153"/>
    </location>
</feature>
<feature type="compositionally biased region" description="Basic and acidic residues" evidence="4">
    <location>
        <begin position="413"/>
        <end position="429"/>
    </location>
</feature>
<dbReference type="Pfam" id="PF00160">
    <property type="entry name" value="Pro_isomerase"/>
    <property type="match status" value="1"/>
</dbReference>
<dbReference type="PRINTS" id="PR00153">
    <property type="entry name" value="CSAPPISMRASE"/>
</dbReference>
<feature type="compositionally biased region" description="Polar residues" evidence="4">
    <location>
        <begin position="590"/>
        <end position="600"/>
    </location>
</feature>
<protein>
    <recommendedName>
        <fullName evidence="1">peptidylprolyl isomerase</fullName>
        <ecNumber evidence="1">5.2.1.8</ecNumber>
    </recommendedName>
</protein>
<feature type="compositionally biased region" description="Low complexity" evidence="4">
    <location>
        <begin position="518"/>
        <end position="535"/>
    </location>
</feature>
<feature type="compositionally biased region" description="Basic residues" evidence="4">
    <location>
        <begin position="716"/>
        <end position="735"/>
    </location>
</feature>
<feature type="compositionally biased region" description="Basic and acidic residues" evidence="4">
    <location>
        <begin position="536"/>
        <end position="548"/>
    </location>
</feature>
<feature type="compositionally biased region" description="Low complexity" evidence="4">
    <location>
        <begin position="736"/>
        <end position="749"/>
    </location>
</feature>
<dbReference type="GO" id="GO:0016018">
    <property type="term" value="F:cyclosporin A binding"/>
    <property type="evidence" value="ECO:0007669"/>
    <property type="project" value="TreeGrafter"/>
</dbReference>
<keyword evidence="2" id="KW-0697">Rotamase</keyword>
<dbReference type="VEuPathDB" id="VectorBase:LOC119171812"/>
<dbReference type="InterPro" id="IPR029000">
    <property type="entry name" value="Cyclophilin-like_dom_sf"/>
</dbReference>
<dbReference type="AlphaFoldDB" id="A0A9J6DNQ3"/>
<keyword evidence="3" id="KW-0413">Isomerase</keyword>
<feature type="compositionally biased region" description="Polar residues" evidence="4">
    <location>
        <begin position="455"/>
        <end position="478"/>
    </location>
</feature>
<feature type="compositionally biased region" description="Basic residues" evidence="4">
    <location>
        <begin position="618"/>
        <end position="639"/>
    </location>
</feature>
<organism evidence="6 7">
    <name type="scientific">Rhipicephalus microplus</name>
    <name type="common">Cattle tick</name>
    <name type="synonym">Boophilus microplus</name>
    <dbReference type="NCBI Taxonomy" id="6941"/>
    <lineage>
        <taxon>Eukaryota</taxon>
        <taxon>Metazoa</taxon>
        <taxon>Ecdysozoa</taxon>
        <taxon>Arthropoda</taxon>
        <taxon>Chelicerata</taxon>
        <taxon>Arachnida</taxon>
        <taxon>Acari</taxon>
        <taxon>Parasitiformes</taxon>
        <taxon>Ixodida</taxon>
        <taxon>Ixodoidea</taxon>
        <taxon>Ixodidae</taxon>
        <taxon>Rhipicephalinae</taxon>
        <taxon>Rhipicephalus</taxon>
        <taxon>Boophilus</taxon>
    </lineage>
</organism>
<dbReference type="EMBL" id="JABSTU010000008">
    <property type="protein sequence ID" value="KAH8023528.1"/>
    <property type="molecule type" value="Genomic_DNA"/>
</dbReference>
<feature type="compositionally biased region" description="Polar residues" evidence="4">
    <location>
        <begin position="499"/>
        <end position="509"/>
    </location>
</feature>
<dbReference type="SUPFAM" id="SSF50891">
    <property type="entry name" value="Cyclophilin-like"/>
    <property type="match status" value="1"/>
</dbReference>
<dbReference type="InterPro" id="IPR002130">
    <property type="entry name" value="Cyclophilin-type_PPIase_dom"/>
</dbReference>
<reference evidence="6" key="1">
    <citation type="journal article" date="2020" name="Cell">
        <title>Large-Scale Comparative Analyses of Tick Genomes Elucidate Their Genetic Diversity and Vector Capacities.</title>
        <authorList>
            <consortium name="Tick Genome and Microbiome Consortium (TIGMIC)"/>
            <person name="Jia N."/>
            <person name="Wang J."/>
            <person name="Shi W."/>
            <person name="Du L."/>
            <person name="Sun Y."/>
            <person name="Zhan W."/>
            <person name="Jiang J.F."/>
            <person name="Wang Q."/>
            <person name="Zhang B."/>
            <person name="Ji P."/>
            <person name="Bell-Sakyi L."/>
            <person name="Cui X.M."/>
            <person name="Yuan T.T."/>
            <person name="Jiang B.G."/>
            <person name="Yang W.F."/>
            <person name="Lam T.T."/>
            <person name="Chang Q.C."/>
            <person name="Ding S.J."/>
            <person name="Wang X.J."/>
            <person name="Zhu J.G."/>
            <person name="Ruan X.D."/>
            <person name="Zhao L."/>
            <person name="Wei J.T."/>
            <person name="Ye R.Z."/>
            <person name="Que T.C."/>
            <person name="Du C.H."/>
            <person name="Zhou Y.H."/>
            <person name="Cheng J.X."/>
            <person name="Dai P.F."/>
            <person name="Guo W.B."/>
            <person name="Han X.H."/>
            <person name="Huang E.J."/>
            <person name="Li L.F."/>
            <person name="Wei W."/>
            <person name="Gao Y.C."/>
            <person name="Liu J.Z."/>
            <person name="Shao H.Z."/>
            <person name="Wang X."/>
            <person name="Wang C.C."/>
            <person name="Yang T.C."/>
            <person name="Huo Q.B."/>
            <person name="Li W."/>
            <person name="Chen H.Y."/>
            <person name="Chen S.E."/>
            <person name="Zhou L.G."/>
            <person name="Ni X.B."/>
            <person name="Tian J.H."/>
            <person name="Sheng Y."/>
            <person name="Liu T."/>
            <person name="Pan Y.S."/>
            <person name="Xia L.Y."/>
            <person name="Li J."/>
            <person name="Zhao F."/>
            <person name="Cao W.C."/>
        </authorList>
    </citation>
    <scope>NUCLEOTIDE SEQUENCE</scope>
    <source>
        <strain evidence="6">Rmic-2018</strain>
    </source>
</reference>
<comment type="caution">
    <text evidence="6">The sequence shown here is derived from an EMBL/GenBank/DDBJ whole genome shotgun (WGS) entry which is preliminary data.</text>
</comment>
<dbReference type="PANTHER" id="PTHR11071:SF565">
    <property type="entry name" value="MOCA-CYP, ISOFORM A"/>
    <property type="match status" value="1"/>
</dbReference>
<evidence type="ECO:0000256" key="1">
    <source>
        <dbReference type="ARBA" id="ARBA00013194"/>
    </source>
</evidence>
<dbReference type="GO" id="GO:0006457">
    <property type="term" value="P:protein folding"/>
    <property type="evidence" value="ECO:0007669"/>
    <property type="project" value="InterPro"/>
</dbReference>
<feature type="region of interest" description="Disordered" evidence="4">
    <location>
        <begin position="273"/>
        <end position="751"/>
    </location>
</feature>
<dbReference type="Gene3D" id="2.40.100.10">
    <property type="entry name" value="Cyclophilin-like"/>
    <property type="match status" value="1"/>
</dbReference>
<feature type="compositionally biased region" description="Basic residues" evidence="4">
    <location>
        <begin position="159"/>
        <end position="168"/>
    </location>
</feature>
<feature type="compositionally biased region" description="Basic and acidic residues" evidence="4">
    <location>
        <begin position="445"/>
        <end position="454"/>
    </location>
</feature>
<evidence type="ECO:0000313" key="7">
    <source>
        <dbReference type="Proteomes" id="UP000821866"/>
    </source>
</evidence>
<evidence type="ECO:0000256" key="2">
    <source>
        <dbReference type="ARBA" id="ARBA00023110"/>
    </source>
</evidence>
<dbReference type="GO" id="GO:0005739">
    <property type="term" value="C:mitochondrion"/>
    <property type="evidence" value="ECO:0007669"/>
    <property type="project" value="TreeGrafter"/>
</dbReference>
<dbReference type="EC" id="5.2.1.8" evidence="1"/>
<dbReference type="PROSITE" id="PS50072">
    <property type="entry name" value="CSA_PPIASE_2"/>
    <property type="match status" value="1"/>
</dbReference>
<feature type="compositionally biased region" description="Basic and acidic residues" evidence="4">
    <location>
        <begin position="559"/>
        <end position="571"/>
    </location>
</feature>
<evidence type="ECO:0000256" key="3">
    <source>
        <dbReference type="ARBA" id="ARBA00023235"/>
    </source>
</evidence>
<feature type="compositionally biased region" description="Basic and acidic residues" evidence="4">
    <location>
        <begin position="340"/>
        <end position="355"/>
    </location>
</feature>
<feature type="compositionally biased region" description="Basic residues" evidence="4">
    <location>
        <begin position="686"/>
        <end position="695"/>
    </location>
</feature>
<dbReference type="PANTHER" id="PTHR11071">
    <property type="entry name" value="PEPTIDYL-PROLYL CIS-TRANS ISOMERASE"/>
    <property type="match status" value="1"/>
</dbReference>
<feature type="compositionally biased region" description="Basic and acidic residues" evidence="4">
    <location>
        <begin position="382"/>
        <end position="406"/>
    </location>
</feature>
<feature type="compositionally biased region" description="Basic residues" evidence="4">
    <location>
        <begin position="274"/>
        <end position="284"/>
    </location>
</feature>
<feature type="compositionally biased region" description="Acidic residues" evidence="4">
    <location>
        <begin position="322"/>
        <end position="339"/>
    </location>
</feature>
<accession>A0A9J6DNQ3</accession>
<dbReference type="InterPro" id="IPR020892">
    <property type="entry name" value="Cyclophilin-type_PPIase_CS"/>
</dbReference>
<feature type="compositionally biased region" description="Basic residues" evidence="4">
    <location>
        <begin position="659"/>
        <end position="668"/>
    </location>
</feature>
<dbReference type="PROSITE" id="PS00170">
    <property type="entry name" value="CSA_PPIASE_1"/>
    <property type="match status" value="1"/>
</dbReference>
<evidence type="ECO:0000256" key="4">
    <source>
        <dbReference type="SAM" id="MobiDB-lite"/>
    </source>
</evidence>
<feature type="compositionally biased region" description="Basic and acidic residues" evidence="4">
    <location>
        <begin position="601"/>
        <end position="614"/>
    </location>
</feature>
<feature type="compositionally biased region" description="Low complexity" evidence="4">
    <location>
        <begin position="696"/>
        <end position="714"/>
    </location>
</feature>
<evidence type="ECO:0000313" key="6">
    <source>
        <dbReference type="EMBL" id="KAH8023528.1"/>
    </source>
</evidence>
<feature type="region of interest" description="Disordered" evidence="4">
    <location>
        <begin position="159"/>
        <end position="234"/>
    </location>
</feature>
<name>A0A9J6DNQ3_RHIMP</name>
<feature type="compositionally biased region" description="Low complexity" evidence="4">
    <location>
        <begin position="172"/>
        <end position="184"/>
    </location>
</feature>
<feature type="compositionally biased region" description="Low complexity" evidence="4">
    <location>
        <begin position="640"/>
        <end position="650"/>
    </location>
</feature>
<dbReference type="Proteomes" id="UP000821866">
    <property type="component" value="Chromosome 6"/>
</dbReference>
<feature type="compositionally biased region" description="Polar residues" evidence="4">
    <location>
        <begin position="433"/>
        <end position="444"/>
    </location>
</feature>
<reference evidence="6" key="2">
    <citation type="submission" date="2021-09" db="EMBL/GenBank/DDBJ databases">
        <authorList>
            <person name="Jia N."/>
            <person name="Wang J."/>
            <person name="Shi W."/>
            <person name="Du L."/>
            <person name="Sun Y."/>
            <person name="Zhan W."/>
            <person name="Jiang J."/>
            <person name="Wang Q."/>
            <person name="Zhang B."/>
            <person name="Ji P."/>
            <person name="Sakyi L.B."/>
            <person name="Cui X."/>
            <person name="Yuan T."/>
            <person name="Jiang B."/>
            <person name="Yang W."/>
            <person name="Lam T.T.-Y."/>
            <person name="Chang Q."/>
            <person name="Ding S."/>
            <person name="Wang X."/>
            <person name="Zhu J."/>
            <person name="Ruan X."/>
            <person name="Zhao L."/>
            <person name="Wei J."/>
            <person name="Que T."/>
            <person name="Du C."/>
            <person name="Cheng J."/>
            <person name="Dai P."/>
            <person name="Han X."/>
            <person name="Huang E."/>
            <person name="Gao Y."/>
            <person name="Liu J."/>
            <person name="Shao H."/>
            <person name="Ye R."/>
            <person name="Li L."/>
            <person name="Wei W."/>
            <person name="Wang X."/>
            <person name="Wang C."/>
            <person name="Huo Q."/>
            <person name="Li W."/>
            <person name="Guo W."/>
            <person name="Chen H."/>
            <person name="Chen S."/>
            <person name="Zhou L."/>
            <person name="Zhou L."/>
            <person name="Ni X."/>
            <person name="Tian J."/>
            <person name="Zhou Y."/>
            <person name="Sheng Y."/>
            <person name="Liu T."/>
            <person name="Pan Y."/>
            <person name="Xia L."/>
            <person name="Li J."/>
            <person name="Zhao F."/>
            <person name="Cao W."/>
        </authorList>
    </citation>
    <scope>NUCLEOTIDE SEQUENCE</scope>
    <source>
        <strain evidence="6">Rmic-2018</strain>
        <tissue evidence="6">Larvae</tissue>
    </source>
</reference>
<feature type="compositionally biased region" description="Basic and acidic residues" evidence="4">
    <location>
        <begin position="209"/>
        <end position="223"/>
    </location>
</feature>
<keyword evidence="7" id="KW-1185">Reference proteome</keyword>
<evidence type="ECO:0000259" key="5">
    <source>
        <dbReference type="PROSITE" id="PS50072"/>
    </source>
</evidence>
<proteinExistence type="predicted"/>
<feature type="compositionally biased region" description="Low complexity" evidence="4">
    <location>
        <begin position="479"/>
        <end position="498"/>
    </location>
</feature>
<dbReference type="GO" id="GO:0003755">
    <property type="term" value="F:peptidyl-prolyl cis-trans isomerase activity"/>
    <property type="evidence" value="ECO:0007669"/>
    <property type="project" value="UniProtKB-KW"/>
</dbReference>
<feature type="compositionally biased region" description="Basic residues" evidence="4">
    <location>
        <begin position="188"/>
        <end position="208"/>
    </location>
</feature>